<sequence length="146" mass="17350">MENWETLKEEIYFVDGSLRDIYVFDTDKEDWRRWANYVNENYTVQFFNGRTLKTEDRINVDDLLLYFTNPADFKEVNKASIIFGNIYINCILFWEPEMESDISPREVQSLEDHQAIVGYMKSVAKILNKKVILTLEATKELVFIEV</sequence>
<dbReference type="EMBL" id="VKKY01000001">
    <property type="protein sequence ID" value="KAA3439847.1"/>
    <property type="molecule type" value="Genomic_DNA"/>
</dbReference>
<comment type="caution">
    <text evidence="1">The sequence shown here is derived from an EMBL/GenBank/DDBJ whole genome shotgun (WGS) entry which is preliminary data.</text>
</comment>
<reference evidence="1 2" key="1">
    <citation type="submission" date="2019-07" db="EMBL/GenBank/DDBJ databases">
        <title>Rufibacter sp. nov., isolated from lake sediment.</title>
        <authorList>
            <person name="Qu J.-H."/>
        </authorList>
    </citation>
    <scope>NUCLEOTIDE SEQUENCE [LARGE SCALE GENOMIC DNA]</scope>
    <source>
        <strain evidence="1 2">NBS58-1</strain>
    </source>
</reference>
<evidence type="ECO:0000313" key="2">
    <source>
        <dbReference type="Proteomes" id="UP000324133"/>
    </source>
</evidence>
<dbReference type="AlphaFoldDB" id="A0A5B6TKD5"/>
<keyword evidence="2" id="KW-1185">Reference proteome</keyword>
<gene>
    <name evidence="1" type="ORF">FOA19_04025</name>
</gene>
<accession>A0A5B6TKD5</accession>
<evidence type="ECO:0000313" key="1">
    <source>
        <dbReference type="EMBL" id="KAA3439847.1"/>
    </source>
</evidence>
<proteinExistence type="predicted"/>
<dbReference type="RefSeq" id="WP_149089487.1">
    <property type="nucleotide sequence ID" value="NZ_VKKY01000001.1"/>
</dbReference>
<name>A0A5B6TKD5_9BACT</name>
<protein>
    <submittedName>
        <fullName evidence="1">Uncharacterized protein</fullName>
    </submittedName>
</protein>
<dbReference type="OrthoDB" id="7875217at2"/>
<dbReference type="Proteomes" id="UP000324133">
    <property type="component" value="Unassembled WGS sequence"/>
</dbReference>
<organism evidence="1 2">
    <name type="scientific">Rufibacter hautae</name>
    <dbReference type="NCBI Taxonomy" id="2595005"/>
    <lineage>
        <taxon>Bacteria</taxon>
        <taxon>Pseudomonadati</taxon>
        <taxon>Bacteroidota</taxon>
        <taxon>Cytophagia</taxon>
        <taxon>Cytophagales</taxon>
        <taxon>Hymenobacteraceae</taxon>
        <taxon>Rufibacter</taxon>
    </lineage>
</organism>